<evidence type="ECO:0000313" key="3">
    <source>
        <dbReference type="Proteomes" id="UP000198891"/>
    </source>
</evidence>
<evidence type="ECO:0000259" key="1">
    <source>
        <dbReference type="Pfam" id="PF00266"/>
    </source>
</evidence>
<dbReference type="InterPro" id="IPR000192">
    <property type="entry name" value="Aminotrans_V_dom"/>
</dbReference>
<keyword evidence="3" id="KW-1185">Reference proteome</keyword>
<keyword evidence="2" id="KW-0456">Lyase</keyword>
<dbReference type="EMBL" id="FNPZ01000001">
    <property type="protein sequence ID" value="SDY53551.1"/>
    <property type="molecule type" value="Genomic_DNA"/>
</dbReference>
<dbReference type="InterPro" id="IPR015424">
    <property type="entry name" value="PyrdxlP-dep_Trfase"/>
</dbReference>
<dbReference type="GO" id="GO:0016829">
    <property type="term" value="F:lyase activity"/>
    <property type="evidence" value="ECO:0007669"/>
    <property type="project" value="UniProtKB-KW"/>
</dbReference>
<dbReference type="Proteomes" id="UP000198891">
    <property type="component" value="Unassembled WGS sequence"/>
</dbReference>
<dbReference type="RefSeq" id="WP_092548593.1">
    <property type="nucleotide sequence ID" value="NZ_FNPZ01000001.1"/>
</dbReference>
<name>A0A1H3KN26_9MICO</name>
<dbReference type="SUPFAM" id="SSF53383">
    <property type="entry name" value="PLP-dependent transferases"/>
    <property type="match status" value="1"/>
</dbReference>
<reference evidence="2 3" key="1">
    <citation type="submission" date="2016-10" db="EMBL/GenBank/DDBJ databases">
        <authorList>
            <person name="de Groot N.N."/>
        </authorList>
    </citation>
    <scope>NUCLEOTIDE SEQUENCE [LARGE SCALE GENOMIC DNA]</scope>
    <source>
        <strain evidence="2 3">CGMCC 4.3491</strain>
    </source>
</reference>
<dbReference type="InterPro" id="IPR015422">
    <property type="entry name" value="PyrdxlP-dep_Trfase_small"/>
</dbReference>
<evidence type="ECO:0000313" key="2">
    <source>
        <dbReference type="EMBL" id="SDY53551.1"/>
    </source>
</evidence>
<accession>A0A1H3KN26</accession>
<dbReference type="PANTHER" id="PTHR43586">
    <property type="entry name" value="CYSTEINE DESULFURASE"/>
    <property type="match status" value="1"/>
</dbReference>
<dbReference type="Pfam" id="PF00266">
    <property type="entry name" value="Aminotran_5"/>
    <property type="match status" value="1"/>
</dbReference>
<organism evidence="2 3">
    <name type="scientific">Herbiconiux ginsengi</name>
    <dbReference type="NCBI Taxonomy" id="381665"/>
    <lineage>
        <taxon>Bacteria</taxon>
        <taxon>Bacillati</taxon>
        <taxon>Actinomycetota</taxon>
        <taxon>Actinomycetes</taxon>
        <taxon>Micrococcales</taxon>
        <taxon>Microbacteriaceae</taxon>
        <taxon>Herbiconiux</taxon>
    </lineage>
</organism>
<dbReference type="InterPro" id="IPR015421">
    <property type="entry name" value="PyrdxlP-dep_Trfase_major"/>
</dbReference>
<dbReference type="PANTHER" id="PTHR43586:SF15">
    <property type="entry name" value="BLR3095 PROTEIN"/>
    <property type="match status" value="1"/>
</dbReference>
<dbReference type="Gene3D" id="3.90.1150.10">
    <property type="entry name" value="Aspartate Aminotransferase, domain 1"/>
    <property type="match status" value="1"/>
</dbReference>
<sequence>MSRAEVGASTGAEAPGAATVAEAVPAYDVEFAEAPLYLNHASYGPPSRAVERTVHELVAAAVRGAPAGALHAEDDRARAVIARLTGAAPERVALTTSTSQGLLQTAFGLRGEVLVSLDEFPANVYSWRRAEEAGRLRLRALPASGAGPAPVTPERVADALTPAVTALAVSAVDFRTGYRADLAALREVIGPDRLLVVDGIQGFGAIDIDWSPADVLAVGGQKWLRSGWGTGFLAFSERGLEAVAPSLGSWAGVLDPVDYDGRPHPARTDAGRHAVTSLSPFATGALATGLELLERAGPALVAARVADAAEKVIRAIDAAGLPVLSPREPERRAGIVVAGFTGGSAPGVHARLSSAGVTATLHGSDRIRFSPHATTTTAAVDRLAELLIGV</sequence>
<feature type="domain" description="Aminotransferase class V" evidence="1">
    <location>
        <begin position="73"/>
        <end position="358"/>
    </location>
</feature>
<dbReference type="STRING" id="381665.SAMN05216554_0628"/>
<dbReference type="AlphaFoldDB" id="A0A1H3KN26"/>
<proteinExistence type="predicted"/>
<protein>
    <submittedName>
        <fullName evidence="2">Selenocysteine lyase/Cysteine desulfurase</fullName>
    </submittedName>
</protein>
<dbReference type="Gene3D" id="3.40.640.10">
    <property type="entry name" value="Type I PLP-dependent aspartate aminotransferase-like (Major domain)"/>
    <property type="match status" value="1"/>
</dbReference>
<dbReference type="OrthoDB" id="4743071at2"/>
<gene>
    <name evidence="2" type="ORF">SAMN05216554_0628</name>
</gene>